<dbReference type="EMBL" id="CP020744">
    <property type="protein sequence ID" value="ARJ25457.1"/>
    <property type="molecule type" value="Genomic_DNA"/>
</dbReference>
<dbReference type="RefSeq" id="WP_085313214.1">
    <property type="nucleotide sequence ID" value="NZ_CP020744.1"/>
</dbReference>
<accession>A0A1W6AHX1</accession>
<dbReference type="InterPro" id="IPR010982">
    <property type="entry name" value="Lambda_DNA-bd_dom_sf"/>
</dbReference>
<evidence type="ECO:0000259" key="1">
    <source>
        <dbReference type="PROSITE" id="PS50943"/>
    </source>
</evidence>
<reference evidence="2 3" key="1">
    <citation type="submission" date="2017-04" db="EMBL/GenBank/DDBJ databases">
        <title>The Characteristic of a Fine Plant Growth-Promoting Rhizobacteria Bacillus mycoides Gnyt1 and its Whole Genome Sequencing Analysis.</title>
        <authorList>
            <person name="Li J.H."/>
            <person name="Yao T."/>
        </authorList>
    </citation>
    <scope>NUCLEOTIDE SEQUENCE [LARGE SCALE GENOMIC DNA]</scope>
    <source>
        <strain evidence="2 3">Gnyt1</strain>
        <plasmid evidence="3">Plasmid unnamed1</plasmid>
    </source>
</reference>
<dbReference type="Pfam" id="PF13443">
    <property type="entry name" value="HTH_26"/>
    <property type="match status" value="1"/>
</dbReference>
<evidence type="ECO:0000313" key="2">
    <source>
        <dbReference type="EMBL" id="ARJ25457.1"/>
    </source>
</evidence>
<organism evidence="2 3">
    <name type="scientific">Bacillus mycoides</name>
    <dbReference type="NCBI Taxonomy" id="1405"/>
    <lineage>
        <taxon>Bacteria</taxon>
        <taxon>Bacillati</taxon>
        <taxon>Bacillota</taxon>
        <taxon>Bacilli</taxon>
        <taxon>Bacillales</taxon>
        <taxon>Bacillaceae</taxon>
        <taxon>Bacillus</taxon>
        <taxon>Bacillus cereus group</taxon>
    </lineage>
</organism>
<feature type="domain" description="HTH cro/C1-type" evidence="1">
    <location>
        <begin position="7"/>
        <end position="59"/>
    </location>
</feature>
<name>A0A1W6AHX1_BACMY</name>
<dbReference type="Gene3D" id="1.10.260.40">
    <property type="entry name" value="lambda repressor-like DNA-binding domains"/>
    <property type="match status" value="1"/>
</dbReference>
<dbReference type="GO" id="GO:0003677">
    <property type="term" value="F:DNA binding"/>
    <property type="evidence" value="ECO:0007669"/>
    <property type="project" value="InterPro"/>
</dbReference>
<proteinExistence type="predicted"/>
<dbReference type="Proteomes" id="UP000192932">
    <property type="component" value="Plasmid unnamed1"/>
</dbReference>
<dbReference type="SMART" id="SM00530">
    <property type="entry name" value="HTH_XRE"/>
    <property type="match status" value="1"/>
</dbReference>
<gene>
    <name evidence="2" type="ORF">B7492_30805</name>
</gene>
<sequence length="141" mass="16455">MTLFDRVKELADSRGISIAELERNLGLSTNALYKLKKQKPSIDRVEVLAQYFDVSTDYLLGRTEKKYWELNEKDEKDIQKKLEEIIEDMSKSDALAFSKGSEPMSEETRKLLIISLENSLRLGKEMAKKKFTPKKYRNEEE</sequence>
<geneLocation type="plasmid" evidence="2 3">
    <name>unnamed1</name>
</geneLocation>
<keyword evidence="2" id="KW-0614">Plasmid</keyword>
<dbReference type="SUPFAM" id="SSF47413">
    <property type="entry name" value="lambda repressor-like DNA-binding domains"/>
    <property type="match status" value="1"/>
</dbReference>
<dbReference type="CDD" id="cd00093">
    <property type="entry name" value="HTH_XRE"/>
    <property type="match status" value="1"/>
</dbReference>
<protein>
    <submittedName>
        <fullName evidence="2">Transcriptional regulator</fullName>
    </submittedName>
</protein>
<dbReference type="InterPro" id="IPR001387">
    <property type="entry name" value="Cro/C1-type_HTH"/>
</dbReference>
<dbReference type="PROSITE" id="PS50943">
    <property type="entry name" value="HTH_CROC1"/>
    <property type="match status" value="1"/>
</dbReference>
<dbReference type="AlphaFoldDB" id="A0A1W6AHX1"/>
<evidence type="ECO:0000313" key="3">
    <source>
        <dbReference type="Proteomes" id="UP000192932"/>
    </source>
</evidence>